<organism evidence="2 3">
    <name type="scientific">Glomus cerebriforme</name>
    <dbReference type="NCBI Taxonomy" id="658196"/>
    <lineage>
        <taxon>Eukaryota</taxon>
        <taxon>Fungi</taxon>
        <taxon>Fungi incertae sedis</taxon>
        <taxon>Mucoromycota</taxon>
        <taxon>Glomeromycotina</taxon>
        <taxon>Glomeromycetes</taxon>
        <taxon>Glomerales</taxon>
        <taxon>Glomeraceae</taxon>
        <taxon>Glomus</taxon>
    </lineage>
</organism>
<protein>
    <submittedName>
        <fullName evidence="2">Uncharacterized protein</fullName>
    </submittedName>
</protein>
<dbReference type="OrthoDB" id="2447777at2759"/>
<name>A0A397T1I5_9GLOM</name>
<feature type="transmembrane region" description="Helical" evidence="1">
    <location>
        <begin position="12"/>
        <end position="31"/>
    </location>
</feature>
<sequence length="360" mass="41557">MSSSYDPTDDTTNTILTGLLPVLIFGLFNGFKNDKKKKLSFINIFDDFIIFGSCIIYNLITGIEWYQYNSKFNKILFLVSGIGIAFLGISLYIIFLLLRIREIGNEVNNKKTKWHDRSDVYVYLLNFVLTMSSFVGYSALLNGDTDGLSFDYNHISDYCIKNFGINKCKNLNVSILVVYYFGFILMLYCSFRSIFSENEIIKKLERFTNYFIKPLRWLHVISMIIYPAIISGYLISTNSITTKIAFGICSISFTRLVEHFGDGPEEVNTAISVYLNQGSDNKYKGQIEKLTEEVEKITKSIKKQTIEIKKRTNVTNISTEGIHKLRNKQIEIEGLTNEINKQMEYVEELKNVIEEQILKY</sequence>
<keyword evidence="3" id="KW-1185">Reference proteome</keyword>
<evidence type="ECO:0000313" key="2">
    <source>
        <dbReference type="EMBL" id="RIA92330.1"/>
    </source>
</evidence>
<feature type="transmembrane region" description="Helical" evidence="1">
    <location>
        <begin position="215"/>
        <end position="235"/>
    </location>
</feature>
<gene>
    <name evidence="2" type="ORF">C1645_820843</name>
</gene>
<dbReference type="EMBL" id="QKYT01000129">
    <property type="protein sequence ID" value="RIA92330.1"/>
    <property type="molecule type" value="Genomic_DNA"/>
</dbReference>
<keyword evidence="1" id="KW-0812">Transmembrane</keyword>
<evidence type="ECO:0000313" key="3">
    <source>
        <dbReference type="Proteomes" id="UP000265703"/>
    </source>
</evidence>
<evidence type="ECO:0000256" key="1">
    <source>
        <dbReference type="SAM" id="Phobius"/>
    </source>
</evidence>
<proteinExistence type="predicted"/>
<dbReference type="Proteomes" id="UP000265703">
    <property type="component" value="Unassembled WGS sequence"/>
</dbReference>
<feature type="transmembrane region" description="Helical" evidence="1">
    <location>
        <begin position="173"/>
        <end position="195"/>
    </location>
</feature>
<dbReference type="AlphaFoldDB" id="A0A397T1I5"/>
<feature type="transmembrane region" description="Helical" evidence="1">
    <location>
        <begin position="43"/>
        <end position="63"/>
    </location>
</feature>
<feature type="transmembrane region" description="Helical" evidence="1">
    <location>
        <begin position="120"/>
        <end position="140"/>
    </location>
</feature>
<keyword evidence="1" id="KW-1133">Transmembrane helix</keyword>
<keyword evidence="1" id="KW-0472">Membrane</keyword>
<reference evidence="2 3" key="1">
    <citation type="submission" date="2018-06" db="EMBL/GenBank/DDBJ databases">
        <title>Comparative genomics reveals the genomic features of Rhizophagus irregularis, R. cerebriforme, R. diaphanum and Gigaspora rosea, and their symbiotic lifestyle signature.</title>
        <authorList>
            <person name="Morin E."/>
            <person name="San Clemente H."/>
            <person name="Chen E.C.H."/>
            <person name="De La Providencia I."/>
            <person name="Hainaut M."/>
            <person name="Kuo A."/>
            <person name="Kohler A."/>
            <person name="Murat C."/>
            <person name="Tang N."/>
            <person name="Roy S."/>
            <person name="Loubradou J."/>
            <person name="Henrissat B."/>
            <person name="Grigoriev I.V."/>
            <person name="Corradi N."/>
            <person name="Roux C."/>
            <person name="Martin F.M."/>
        </authorList>
    </citation>
    <scope>NUCLEOTIDE SEQUENCE [LARGE SCALE GENOMIC DNA]</scope>
    <source>
        <strain evidence="2 3">DAOM 227022</strain>
    </source>
</reference>
<comment type="caution">
    <text evidence="2">The sequence shown here is derived from an EMBL/GenBank/DDBJ whole genome shotgun (WGS) entry which is preliminary data.</text>
</comment>
<feature type="transmembrane region" description="Helical" evidence="1">
    <location>
        <begin position="75"/>
        <end position="100"/>
    </location>
</feature>
<accession>A0A397T1I5</accession>